<dbReference type="InterPro" id="IPR051531">
    <property type="entry name" value="N-acetyltransferase"/>
</dbReference>
<dbReference type="SUPFAM" id="SSF55729">
    <property type="entry name" value="Acyl-CoA N-acyltransferases (Nat)"/>
    <property type="match status" value="1"/>
</dbReference>
<dbReference type="AlphaFoldDB" id="A0A6L5Y5G1"/>
<evidence type="ECO:0000313" key="6">
    <source>
        <dbReference type="Proteomes" id="UP000474676"/>
    </source>
</evidence>
<dbReference type="PANTHER" id="PTHR43792:SF8">
    <property type="entry name" value="[RIBOSOMAL PROTEIN US5]-ALANINE N-ACETYLTRANSFERASE"/>
    <property type="match status" value="1"/>
</dbReference>
<evidence type="ECO:0000259" key="4">
    <source>
        <dbReference type="PROSITE" id="PS51186"/>
    </source>
</evidence>
<comment type="caution">
    <text evidence="5">The sequence shown here is derived from an EMBL/GenBank/DDBJ whole genome shotgun (WGS) entry which is preliminary data.</text>
</comment>
<evidence type="ECO:0000256" key="3">
    <source>
        <dbReference type="ARBA" id="ARBA00038502"/>
    </source>
</evidence>
<dbReference type="InterPro" id="IPR000182">
    <property type="entry name" value="GNAT_dom"/>
</dbReference>
<dbReference type="PANTHER" id="PTHR43792">
    <property type="entry name" value="GNAT FAMILY, PUTATIVE (AFU_ORTHOLOGUE AFUA_3G00765)-RELATED-RELATED"/>
    <property type="match status" value="1"/>
</dbReference>
<dbReference type="Gene3D" id="3.40.630.30">
    <property type="match status" value="1"/>
</dbReference>
<dbReference type="GO" id="GO:0008999">
    <property type="term" value="F:protein-N-terminal-alanine acetyltransferase activity"/>
    <property type="evidence" value="ECO:0007669"/>
    <property type="project" value="TreeGrafter"/>
</dbReference>
<proteinExistence type="inferred from homology"/>
<organism evidence="5 6">
    <name type="scientific">Hornefia butyriciproducens</name>
    <dbReference type="NCBI Taxonomy" id="2652293"/>
    <lineage>
        <taxon>Bacteria</taxon>
        <taxon>Bacillati</taxon>
        <taxon>Bacillota</taxon>
        <taxon>Clostridia</taxon>
        <taxon>Peptostreptococcales</taxon>
        <taxon>Anaerovoracaceae</taxon>
        <taxon>Hornefia</taxon>
    </lineage>
</organism>
<evidence type="ECO:0000313" key="5">
    <source>
        <dbReference type="EMBL" id="MST51899.1"/>
    </source>
</evidence>
<sequence>MPRLCGELSSGCKVFWRSRLSVPCGVPGGTLSETGRTGIFPVESGNHCNSKERKKMKTLETERLILRAYTEEDAQGLYEYAKDPDVGPRAGWKPHESAEGSREIIRTMFMPVEAWAIFLKEDGRLIGTIGLENDRHRDENSREIGYSLAKDMWGRGLMTEACREVLRFAFEELGLALVGICTAPDNERSQGVIRKCGFVYEGTIRHSYETWTGVCRDSRCYSMLREEAEELGIVDRGATDKQPSARTKSE</sequence>
<dbReference type="InterPro" id="IPR016181">
    <property type="entry name" value="Acyl_CoA_acyltransferase"/>
</dbReference>
<comment type="similarity">
    <text evidence="3">Belongs to the acetyltransferase family. RimJ subfamily.</text>
</comment>
<gene>
    <name evidence="5" type="ORF">FYJ64_06165</name>
</gene>
<accession>A0A6L5Y5G1</accession>
<keyword evidence="6" id="KW-1185">Reference proteome</keyword>
<reference evidence="5 6" key="1">
    <citation type="submission" date="2019-08" db="EMBL/GenBank/DDBJ databases">
        <title>In-depth cultivation of the pig gut microbiome towards novel bacterial diversity and tailored functional studies.</title>
        <authorList>
            <person name="Wylensek D."/>
            <person name="Hitch T.C.A."/>
            <person name="Clavel T."/>
        </authorList>
    </citation>
    <scope>NUCLEOTIDE SEQUENCE [LARGE SCALE GENOMIC DNA]</scope>
    <source>
        <strain evidence="5 6">WCA-MUC-591-APC-3H</strain>
    </source>
</reference>
<protein>
    <submittedName>
        <fullName evidence="5">GNAT family N-acetyltransferase</fullName>
    </submittedName>
</protein>
<keyword evidence="2" id="KW-0012">Acyltransferase</keyword>
<keyword evidence="1 5" id="KW-0808">Transferase</keyword>
<dbReference type="GO" id="GO:0005737">
    <property type="term" value="C:cytoplasm"/>
    <property type="evidence" value="ECO:0007669"/>
    <property type="project" value="TreeGrafter"/>
</dbReference>
<dbReference type="PROSITE" id="PS51186">
    <property type="entry name" value="GNAT"/>
    <property type="match status" value="1"/>
</dbReference>
<name>A0A6L5Y5G1_9FIRM</name>
<evidence type="ECO:0000256" key="2">
    <source>
        <dbReference type="ARBA" id="ARBA00023315"/>
    </source>
</evidence>
<dbReference type="EMBL" id="VUMZ01000005">
    <property type="protein sequence ID" value="MST51899.1"/>
    <property type="molecule type" value="Genomic_DNA"/>
</dbReference>
<feature type="domain" description="N-acetyltransferase" evidence="4">
    <location>
        <begin position="64"/>
        <end position="226"/>
    </location>
</feature>
<dbReference type="Proteomes" id="UP000474676">
    <property type="component" value="Unassembled WGS sequence"/>
</dbReference>
<evidence type="ECO:0000256" key="1">
    <source>
        <dbReference type="ARBA" id="ARBA00022679"/>
    </source>
</evidence>
<dbReference type="Pfam" id="PF13302">
    <property type="entry name" value="Acetyltransf_3"/>
    <property type="match status" value="1"/>
</dbReference>